<dbReference type="InterPro" id="IPR011990">
    <property type="entry name" value="TPR-like_helical_dom_sf"/>
</dbReference>
<reference evidence="5" key="1">
    <citation type="submission" date="2021-01" db="EMBL/GenBank/DDBJ databases">
        <authorList>
            <person name="Corre E."/>
            <person name="Pelletier E."/>
            <person name="Niang G."/>
            <person name="Scheremetjew M."/>
            <person name="Finn R."/>
            <person name="Kale V."/>
            <person name="Holt S."/>
            <person name="Cochrane G."/>
            <person name="Meng A."/>
            <person name="Brown T."/>
            <person name="Cohen L."/>
        </authorList>
    </citation>
    <scope>NUCLEOTIDE SEQUENCE</scope>
    <source>
        <strain evidence="5">Clade-A-BCC118000</strain>
    </source>
</reference>
<comment type="similarity">
    <text evidence="2">Belongs to the NRDE2 family.</text>
</comment>
<organism evidence="5">
    <name type="scientific">Ostreococcus sp. 'lucimarinus'</name>
    <dbReference type="NCBI Taxonomy" id="242159"/>
    <lineage>
        <taxon>Eukaryota</taxon>
        <taxon>Viridiplantae</taxon>
        <taxon>Chlorophyta</taxon>
        <taxon>Mamiellophyceae</taxon>
        <taxon>Mamiellales</taxon>
        <taxon>Bathycoccaceae</taxon>
        <taxon>Ostreococcus</taxon>
    </lineage>
</organism>
<evidence type="ECO:0000313" key="5">
    <source>
        <dbReference type="EMBL" id="CAD8226357.1"/>
    </source>
</evidence>
<dbReference type="SUPFAM" id="SSF48452">
    <property type="entry name" value="TPR-like"/>
    <property type="match status" value="2"/>
</dbReference>
<feature type="region of interest" description="Disordered" evidence="4">
    <location>
        <begin position="495"/>
        <end position="516"/>
    </location>
</feature>
<gene>
    <name evidence="5" type="ORF">OLUC0939_LOCUS7098</name>
</gene>
<comment type="subcellular location">
    <subcellularLocation>
        <location evidence="1">Nucleus</location>
    </subcellularLocation>
</comment>
<dbReference type="GO" id="GO:0031048">
    <property type="term" value="P:regulatory ncRNA-mediated heterochromatin formation"/>
    <property type="evidence" value="ECO:0007669"/>
    <property type="project" value="TreeGrafter"/>
</dbReference>
<protein>
    <recommendedName>
        <fullName evidence="6">Suppressor of forked domain-containing protein</fullName>
    </recommendedName>
</protein>
<feature type="region of interest" description="Disordered" evidence="4">
    <location>
        <begin position="1"/>
        <end position="94"/>
    </location>
</feature>
<dbReference type="GO" id="GO:1902369">
    <property type="term" value="P:negative regulation of RNA catabolic process"/>
    <property type="evidence" value="ECO:0007669"/>
    <property type="project" value="TreeGrafter"/>
</dbReference>
<evidence type="ECO:0000256" key="4">
    <source>
        <dbReference type="SAM" id="MobiDB-lite"/>
    </source>
</evidence>
<evidence type="ECO:0000256" key="1">
    <source>
        <dbReference type="ARBA" id="ARBA00004123"/>
    </source>
</evidence>
<accession>A0A7R9T616</accession>
<feature type="region of interest" description="Disordered" evidence="4">
    <location>
        <begin position="191"/>
        <end position="213"/>
    </location>
</feature>
<keyword evidence="3" id="KW-0539">Nucleus</keyword>
<evidence type="ECO:0000256" key="3">
    <source>
        <dbReference type="ARBA" id="ARBA00023242"/>
    </source>
</evidence>
<dbReference type="InterPro" id="IPR013633">
    <property type="entry name" value="NRDE-2"/>
</dbReference>
<dbReference type="AlphaFoldDB" id="A0A7R9T616"/>
<dbReference type="Pfam" id="PF08424">
    <property type="entry name" value="NRDE-2"/>
    <property type="match status" value="1"/>
</dbReference>
<dbReference type="PANTHER" id="PTHR13471:SF0">
    <property type="entry name" value="NUCLEAR EXOSOME REGULATOR NRDE2"/>
    <property type="match status" value="1"/>
</dbReference>
<dbReference type="EMBL" id="HBDX01008263">
    <property type="protein sequence ID" value="CAD8226357.1"/>
    <property type="molecule type" value="Transcribed_RNA"/>
</dbReference>
<evidence type="ECO:0008006" key="6">
    <source>
        <dbReference type="Google" id="ProtNLM"/>
    </source>
</evidence>
<dbReference type="PANTHER" id="PTHR13471">
    <property type="entry name" value="TETRATRICOPEPTIDE-LIKE HELICAL"/>
    <property type="match status" value="1"/>
</dbReference>
<evidence type="ECO:0000256" key="2">
    <source>
        <dbReference type="ARBA" id="ARBA00009265"/>
    </source>
</evidence>
<dbReference type="GO" id="GO:0071013">
    <property type="term" value="C:catalytic step 2 spliceosome"/>
    <property type="evidence" value="ECO:0007669"/>
    <property type="project" value="TreeGrafter"/>
</dbReference>
<feature type="compositionally biased region" description="Low complexity" evidence="4">
    <location>
        <begin position="15"/>
        <end position="28"/>
    </location>
</feature>
<proteinExistence type="inferred from homology"/>
<dbReference type="Gene3D" id="1.25.40.10">
    <property type="entry name" value="Tetratricopeptide repeat domain"/>
    <property type="match status" value="2"/>
</dbReference>
<sequence>MALFPIDARDDDVRASSSRSNADAAPDAWLRMNSFRASANDAPADGDVADARVRSISPSTSSRDDDDDRGEKRGKKSKRDKRELKEKKRERREKRLRVDDARKIAALEEKYGRLTRDARVGDVRMRQGRDAYEDARRDGDNLAYGRVARADGVKFRRAVDQAREWYERAARVRESDFYGLNLTSKRERESTKERYFTRGMSSRSDRSAPRLRKPSLVDTAKADTNAEEFVKLELHNLGVPHMAEDGMENAHAHLMQRTKSFNEKTRERPEDVELWIEFARFQDEFMALTRKRSEIRQLVEKKIAILEQALRYHSHDARVIIMLLMEYEKVEESPSIKSRWHYALEQNTGSPDIWHAYLRYRMRDFSNFSASSVRDDFNRALRSLAIARNQLKQISAAPSKVSELERAIVDLIVDVCRFDIQTGETELAVARIQAAVEFCCLSPSTQTEDELVDAFEQFWECGEPRIGEPNATGWNEWMSMNTELKIIVRDAKSDAASRNKHAHQTPYEVPPPPPPPPDVPAGAILGGGWERFEDTAIDNDEDCVGDDSEEDEEPDAAALALLEEQLDAATDIEIDDEILRRWIVKERERCCEIWRPARSMDVQEDEQSASPRVIWFDDIKHGLIRLSDETAKRRLWMQTLRLVGTLDKLPTDFDHDKSLDLIECTAGPYVNASRVFASADGVKHNGTWLSQSYGLEHAWVTADAGRGALGANMFRVFASYDPTIFSCRVVTEKDVAKELLSGVHENSLKLWSHFAKMEWESGRKASARKIYAKVFSTATSAKVQDISHLALSWVECELRESDRENALKVLLALASVDSGEETTPNAARVEGATVFLRAQNLFNQKMNNAFAGGGVWKGREHDGLQEYGIALIQCFAHFQYLNKQTCKEIDDAICAVPPETQLRATNVEHWHSLHVKLLDMKPLATRRSSLECALKVFPRSPHLLLKMCELELDVQGRQRMRRLLDFELERNPNVTLMYYALGMEVGKPFVSNPRVISVLERALQPALITAQSPLLWLTYMRAYVSCGQASSAKTIFLRAINAVPWNKTIWLYGIESLASVFSTKERAALLDVMRGKGISLRTDVFEIQLERAVEAA</sequence>
<name>A0A7R9T616_9CHLO</name>